<dbReference type="InterPro" id="IPR035979">
    <property type="entry name" value="RBD_domain_sf"/>
</dbReference>
<dbReference type="GO" id="GO:0006397">
    <property type="term" value="P:mRNA processing"/>
    <property type="evidence" value="ECO:0007669"/>
    <property type="project" value="UniProtKB-KW"/>
</dbReference>
<feature type="region of interest" description="Disordered" evidence="3">
    <location>
        <begin position="522"/>
        <end position="719"/>
    </location>
</feature>
<dbReference type="InterPro" id="IPR034772">
    <property type="entry name" value="CPSF6/7"/>
</dbReference>
<proteinExistence type="inferred from homology"/>
<feature type="region of interest" description="Disordered" evidence="3">
    <location>
        <begin position="58"/>
        <end position="96"/>
    </location>
</feature>
<dbReference type="GO" id="GO:0005634">
    <property type="term" value="C:nucleus"/>
    <property type="evidence" value="ECO:0007669"/>
    <property type="project" value="UniProtKB-SubCell"/>
</dbReference>
<feature type="compositionally biased region" description="Polar residues" evidence="3">
    <location>
        <begin position="329"/>
        <end position="341"/>
    </location>
</feature>
<feature type="compositionally biased region" description="Basic and acidic residues" evidence="3">
    <location>
        <begin position="58"/>
        <end position="75"/>
    </location>
</feature>
<evidence type="ECO:0000256" key="1">
    <source>
        <dbReference type="ARBA" id="ARBA00006265"/>
    </source>
</evidence>
<sequence length="719" mass="77654">MDEGDGAYGEGGDQVDHFHRNDVISAVADEGFLIDEDDDYEDLYNDVNVGENFLQSMRKNEDASFRNRRVEETKNEPPPPPPPLPPPPPPAVAAHAPLTGVVGEGNVGGVSFYQNQGFKEDEVKLSSGSGPPVAGGSGWMRIELAPQQPNKVSETEKLSVNTSTPNGPQGFVQQPNGVVGVNLNPGNVGPLGGMGNDNLPTQSGIRNTNPACGNGVVNPGGTNAVAASSSGAGNGGGGTTMLFVGDLHWWTTDAELEAELCKYGQVKEVKFFDEKASGKSKGYCQVEFFNPVSATACKEGMNGHFFNGKACVVAFASPASIRRMGEAQMNRNQQTSQSAVSGQGRRGLNDTGPKTAGNNIPSAGNFQGGDNNRGFGRGNWGRGNAQGMGNRGAVGPMRNRGAGMGGRDLMGNGFGQGMGGGPPMMHPQSMMGQGFDPAFGGPMGRLGGYGGFPGAPGPPYSGLLPTFPPVGGVGLPGVAPHVNPAIFGRMPMSGMGMLPGSGMEGPNVGMWSGNIMGGWGVDDHGGGRAGESSYGEEAASDHQYGEGAHDRGGWPNSSKEKDRVGERDWSGSSDRRYPDDREMANERDSPREKEMGHDRGRSEMRHRDDRDSGRERERDNDRERERSRDRDRGRERDHDRDRGRDRDREQERERERERHRDEKDRYSDHHRYRESERGDDYEKGRSSRTLSKSRLSQEDEHRSRSRDVDYGKRRRLTSE</sequence>
<dbReference type="GO" id="GO:0003723">
    <property type="term" value="F:RNA binding"/>
    <property type="evidence" value="ECO:0007669"/>
    <property type="project" value="UniProtKB-UniRule"/>
</dbReference>
<name>A0AAN7PLG6_9MYRT</name>
<feature type="compositionally biased region" description="Basic and acidic residues" evidence="3">
    <location>
        <begin position="695"/>
        <end position="719"/>
    </location>
</feature>
<reference evidence="5 6" key="1">
    <citation type="journal article" date="2023" name="Hortic Res">
        <title>Pangenome of water caltrop reveals structural variations and asymmetric subgenome divergence after allopolyploidization.</title>
        <authorList>
            <person name="Zhang X."/>
            <person name="Chen Y."/>
            <person name="Wang L."/>
            <person name="Yuan Y."/>
            <person name="Fang M."/>
            <person name="Shi L."/>
            <person name="Lu R."/>
            <person name="Comes H.P."/>
            <person name="Ma Y."/>
            <person name="Chen Y."/>
            <person name="Huang G."/>
            <person name="Zhou Y."/>
            <person name="Zheng Z."/>
            <person name="Qiu Y."/>
        </authorList>
    </citation>
    <scope>NUCLEOTIDE SEQUENCE [LARGE SCALE GENOMIC DNA]</scope>
    <source>
        <tissue evidence="5">Roots</tissue>
    </source>
</reference>
<comment type="similarity">
    <text evidence="1">Belongs to the RRM CPSF6/7 family.</text>
</comment>
<feature type="compositionally biased region" description="Low complexity" evidence="3">
    <location>
        <begin position="364"/>
        <end position="374"/>
    </location>
</feature>
<keyword evidence="2" id="KW-0694">RNA-binding</keyword>
<dbReference type="PROSITE" id="PS50102">
    <property type="entry name" value="RRM"/>
    <property type="match status" value="1"/>
</dbReference>
<dbReference type="SUPFAM" id="SSF54928">
    <property type="entry name" value="RNA-binding domain, RBD"/>
    <property type="match status" value="1"/>
</dbReference>
<dbReference type="PANTHER" id="PTHR23204">
    <property type="entry name" value="CLEAVAGE AND POLYADENYLATION SPECIFIC FACTOR"/>
    <property type="match status" value="1"/>
</dbReference>
<dbReference type="Gene3D" id="3.30.70.330">
    <property type="match status" value="1"/>
</dbReference>
<dbReference type="EMBL" id="JAXIOK010000017">
    <property type="protein sequence ID" value="KAK4750604.1"/>
    <property type="molecule type" value="Genomic_DNA"/>
</dbReference>
<feature type="region of interest" description="Disordered" evidence="3">
    <location>
        <begin position="328"/>
        <end position="407"/>
    </location>
</feature>
<feature type="compositionally biased region" description="Pro residues" evidence="3">
    <location>
        <begin position="76"/>
        <end position="91"/>
    </location>
</feature>
<accession>A0AAN7PLG6</accession>
<feature type="domain" description="RRM" evidence="4">
    <location>
        <begin position="240"/>
        <end position="318"/>
    </location>
</feature>
<evidence type="ECO:0000313" key="6">
    <source>
        <dbReference type="Proteomes" id="UP001345219"/>
    </source>
</evidence>
<feature type="compositionally biased region" description="Basic and acidic residues" evidence="3">
    <location>
        <begin position="539"/>
        <end position="685"/>
    </location>
</feature>
<gene>
    <name evidence="5" type="ORF">SAY87_004086</name>
</gene>
<organism evidence="5 6">
    <name type="scientific">Trapa incisa</name>
    <dbReference type="NCBI Taxonomy" id="236973"/>
    <lineage>
        <taxon>Eukaryota</taxon>
        <taxon>Viridiplantae</taxon>
        <taxon>Streptophyta</taxon>
        <taxon>Embryophyta</taxon>
        <taxon>Tracheophyta</taxon>
        <taxon>Spermatophyta</taxon>
        <taxon>Magnoliopsida</taxon>
        <taxon>eudicotyledons</taxon>
        <taxon>Gunneridae</taxon>
        <taxon>Pentapetalae</taxon>
        <taxon>rosids</taxon>
        <taxon>malvids</taxon>
        <taxon>Myrtales</taxon>
        <taxon>Lythraceae</taxon>
        <taxon>Trapa</taxon>
    </lineage>
</organism>
<dbReference type="AlphaFoldDB" id="A0AAN7PLG6"/>
<keyword evidence="6" id="KW-1185">Reference proteome</keyword>
<dbReference type="CDD" id="cd12372">
    <property type="entry name" value="RRM_CFIm68_CFIm59"/>
    <property type="match status" value="1"/>
</dbReference>
<evidence type="ECO:0000256" key="2">
    <source>
        <dbReference type="PROSITE-ProRule" id="PRU00176"/>
    </source>
</evidence>
<feature type="compositionally biased region" description="Gly residues" evidence="3">
    <location>
        <begin position="375"/>
        <end position="392"/>
    </location>
</feature>
<comment type="caution">
    <text evidence="5">The sequence shown here is derived from an EMBL/GenBank/DDBJ whole genome shotgun (WGS) entry which is preliminary data.</text>
</comment>
<dbReference type="SMART" id="SM00360">
    <property type="entry name" value="RRM"/>
    <property type="match status" value="1"/>
</dbReference>
<evidence type="ECO:0000259" key="4">
    <source>
        <dbReference type="PROSITE" id="PS50102"/>
    </source>
</evidence>
<dbReference type="Proteomes" id="UP001345219">
    <property type="component" value="Chromosome 4"/>
</dbReference>
<dbReference type="InterPro" id="IPR012677">
    <property type="entry name" value="Nucleotide-bd_a/b_plait_sf"/>
</dbReference>
<dbReference type="Pfam" id="PF00076">
    <property type="entry name" value="RRM_1"/>
    <property type="match status" value="1"/>
</dbReference>
<evidence type="ECO:0000256" key="3">
    <source>
        <dbReference type="SAM" id="MobiDB-lite"/>
    </source>
</evidence>
<protein>
    <recommendedName>
        <fullName evidence="4">RRM domain-containing protein</fullName>
    </recommendedName>
</protein>
<evidence type="ECO:0000313" key="5">
    <source>
        <dbReference type="EMBL" id="KAK4750604.1"/>
    </source>
</evidence>
<dbReference type="InterPro" id="IPR000504">
    <property type="entry name" value="RRM_dom"/>
</dbReference>